<dbReference type="AlphaFoldDB" id="A0A1H5Y8N5"/>
<proteinExistence type="predicted"/>
<dbReference type="Gene3D" id="3.30.2220.20">
    <property type="entry name" value="Phage tail assembly chaperone gp13-like"/>
    <property type="match status" value="1"/>
</dbReference>
<gene>
    <name evidence="1" type="ORF">SAMN05444390_1011661</name>
</gene>
<dbReference type="RefSeq" id="WP_104002542.1">
    <property type="nucleotide sequence ID" value="NZ_FNVQ01000001.1"/>
</dbReference>
<name>A0A1H5Y8N5_9GAMM</name>
<organism evidence="1 2">
    <name type="scientific">Marinobacterium lutimaris</name>
    <dbReference type="NCBI Taxonomy" id="568106"/>
    <lineage>
        <taxon>Bacteria</taxon>
        <taxon>Pseudomonadati</taxon>
        <taxon>Pseudomonadota</taxon>
        <taxon>Gammaproteobacteria</taxon>
        <taxon>Oceanospirillales</taxon>
        <taxon>Oceanospirillaceae</taxon>
        <taxon>Marinobacterium</taxon>
    </lineage>
</organism>
<accession>A0A1H5Y8N5</accession>
<reference evidence="1 2" key="1">
    <citation type="submission" date="2016-10" db="EMBL/GenBank/DDBJ databases">
        <authorList>
            <person name="de Groot N.N."/>
        </authorList>
    </citation>
    <scope>NUCLEOTIDE SEQUENCE [LARGE SCALE GENOMIC DNA]</scope>
    <source>
        <strain evidence="1 2">DSM 22012</strain>
    </source>
</reference>
<dbReference type="InterPro" id="IPR038556">
    <property type="entry name" value="TAC_Gp13-like_sf"/>
</dbReference>
<protein>
    <recommendedName>
        <fullName evidence="3">Phage tail protein</fullName>
    </recommendedName>
</protein>
<dbReference type="Proteomes" id="UP000236745">
    <property type="component" value="Unassembled WGS sequence"/>
</dbReference>
<dbReference type="EMBL" id="FNVQ01000001">
    <property type="protein sequence ID" value="SEG20324.1"/>
    <property type="molecule type" value="Genomic_DNA"/>
</dbReference>
<evidence type="ECO:0008006" key="3">
    <source>
        <dbReference type="Google" id="ProtNLM"/>
    </source>
</evidence>
<sequence>MAKSLRERMLANCQKPRKTDTVNAGELLDGETVTVVQWTSGQRDQFDKLLSKERLKESEALKNKEEYKATASLRAVAVRVSVVDPETLEQVFTDEDLPLLENANQTDMNRIYQAAISLNPLIDIDAAAKN</sequence>
<evidence type="ECO:0000313" key="2">
    <source>
        <dbReference type="Proteomes" id="UP000236745"/>
    </source>
</evidence>
<evidence type="ECO:0000313" key="1">
    <source>
        <dbReference type="EMBL" id="SEG20324.1"/>
    </source>
</evidence>
<keyword evidence="2" id="KW-1185">Reference proteome</keyword>